<feature type="transmembrane region" description="Helical" evidence="7">
    <location>
        <begin position="843"/>
        <end position="868"/>
    </location>
</feature>
<evidence type="ECO:0000259" key="8">
    <source>
        <dbReference type="PROSITE" id="PS50156"/>
    </source>
</evidence>
<keyword evidence="5 7" id="KW-1133">Transmembrane helix</keyword>
<name>A0A2K4YE59_9MYCO</name>
<protein>
    <submittedName>
        <fullName evidence="9">Acyltrehalose exporter MmpL10</fullName>
    </submittedName>
</protein>
<evidence type="ECO:0000256" key="4">
    <source>
        <dbReference type="ARBA" id="ARBA00022692"/>
    </source>
</evidence>
<dbReference type="PANTHER" id="PTHR33406">
    <property type="entry name" value="MEMBRANE PROTEIN MJ1562-RELATED"/>
    <property type="match status" value="1"/>
</dbReference>
<dbReference type="FunFam" id="1.20.1640.10:FF:000020">
    <property type="entry name" value="Transmembrane transport protein MmpL10"/>
    <property type="match status" value="1"/>
</dbReference>
<organism evidence="9 10">
    <name type="scientific">Mycobacterium ahvazicum</name>
    <dbReference type="NCBI Taxonomy" id="1964395"/>
    <lineage>
        <taxon>Bacteria</taxon>
        <taxon>Bacillati</taxon>
        <taxon>Actinomycetota</taxon>
        <taxon>Actinomycetes</taxon>
        <taxon>Mycobacteriales</taxon>
        <taxon>Mycobacteriaceae</taxon>
        <taxon>Mycobacterium</taxon>
        <taxon>Mycobacterium simiae complex</taxon>
    </lineage>
</organism>
<feature type="transmembrane region" description="Helical" evidence="7">
    <location>
        <begin position="243"/>
        <end position="265"/>
    </location>
</feature>
<evidence type="ECO:0000313" key="9">
    <source>
        <dbReference type="EMBL" id="SOX55082.1"/>
    </source>
</evidence>
<dbReference type="EMBL" id="FXEG02000003">
    <property type="protein sequence ID" value="SOX55082.1"/>
    <property type="molecule type" value="Genomic_DNA"/>
</dbReference>
<evidence type="ECO:0000313" key="10">
    <source>
        <dbReference type="Proteomes" id="UP000236318"/>
    </source>
</evidence>
<feature type="transmembrane region" description="Helical" evidence="7">
    <location>
        <begin position="185"/>
        <end position="203"/>
    </location>
</feature>
<keyword evidence="6 7" id="KW-0472">Membrane</keyword>
<dbReference type="NCBIfam" id="TIGR00833">
    <property type="entry name" value="actII"/>
    <property type="match status" value="1"/>
</dbReference>
<comment type="caution">
    <text evidence="9">The sequence shown here is derived from an EMBL/GenBank/DDBJ whole genome shotgun (WGS) entry which is preliminary data.</text>
</comment>
<feature type="transmembrane region" description="Helical" evidence="7">
    <location>
        <begin position="210"/>
        <end position="231"/>
    </location>
</feature>
<dbReference type="InterPro" id="IPR050545">
    <property type="entry name" value="Mycobact_MmpL"/>
</dbReference>
<keyword evidence="4 7" id="KW-0812">Transmembrane</keyword>
<dbReference type="Pfam" id="PF03176">
    <property type="entry name" value="MMPL"/>
    <property type="match status" value="2"/>
</dbReference>
<feature type="transmembrane region" description="Helical" evidence="7">
    <location>
        <begin position="373"/>
        <end position="394"/>
    </location>
</feature>
<keyword evidence="10" id="KW-1185">Reference proteome</keyword>
<dbReference type="InterPro" id="IPR004869">
    <property type="entry name" value="MMPL_dom"/>
</dbReference>
<feature type="transmembrane region" description="Helical" evidence="7">
    <location>
        <begin position="286"/>
        <end position="307"/>
    </location>
</feature>
<dbReference type="Gene3D" id="1.20.1640.10">
    <property type="entry name" value="Multidrug efflux transporter AcrB transmembrane domain"/>
    <property type="match status" value="2"/>
</dbReference>
<evidence type="ECO:0000256" key="5">
    <source>
        <dbReference type="ARBA" id="ARBA00022989"/>
    </source>
</evidence>
<comment type="similarity">
    <text evidence="2">Belongs to the resistance-nodulation-cell division (RND) (TC 2.A.6) family. MmpL subfamily.</text>
</comment>
<gene>
    <name evidence="9" type="ORF">MAAFP003_3764</name>
</gene>
<feature type="domain" description="SSD" evidence="8">
    <location>
        <begin position="213"/>
        <end position="340"/>
    </location>
</feature>
<keyword evidence="3" id="KW-1003">Cell membrane</keyword>
<dbReference type="GO" id="GO:0005886">
    <property type="term" value="C:plasma membrane"/>
    <property type="evidence" value="ECO:0007669"/>
    <property type="project" value="UniProtKB-SubCell"/>
</dbReference>
<comment type="subcellular location">
    <subcellularLocation>
        <location evidence="1">Cell membrane</location>
        <topology evidence="1">Multi-pass membrane protein</topology>
    </subcellularLocation>
</comment>
<accession>A0A2K4YE59</accession>
<evidence type="ECO:0000256" key="6">
    <source>
        <dbReference type="ARBA" id="ARBA00023136"/>
    </source>
</evidence>
<dbReference type="PROSITE" id="PS50156">
    <property type="entry name" value="SSD"/>
    <property type="match status" value="1"/>
</dbReference>
<feature type="transmembrane region" description="Helical" evidence="7">
    <location>
        <begin position="319"/>
        <end position="341"/>
    </location>
</feature>
<feature type="transmembrane region" description="Helical" evidence="7">
    <location>
        <begin position="874"/>
        <end position="894"/>
    </location>
</feature>
<dbReference type="PANTHER" id="PTHR33406:SF6">
    <property type="entry name" value="MEMBRANE PROTEIN YDGH-RELATED"/>
    <property type="match status" value="1"/>
</dbReference>
<feature type="transmembrane region" description="Helical" evidence="7">
    <location>
        <begin position="915"/>
        <end position="938"/>
    </location>
</feature>
<evidence type="ECO:0000256" key="2">
    <source>
        <dbReference type="ARBA" id="ARBA00010157"/>
    </source>
</evidence>
<dbReference type="InterPro" id="IPR000731">
    <property type="entry name" value="SSD"/>
</dbReference>
<dbReference type="Proteomes" id="UP000236318">
    <property type="component" value="Unassembled WGS sequence"/>
</dbReference>
<evidence type="ECO:0000256" key="3">
    <source>
        <dbReference type="ARBA" id="ARBA00022475"/>
    </source>
</evidence>
<evidence type="ECO:0000256" key="7">
    <source>
        <dbReference type="SAM" id="Phobius"/>
    </source>
</evidence>
<dbReference type="RefSeq" id="WP_165796435.1">
    <property type="nucleotide sequence ID" value="NZ_FXEG02000003.1"/>
</dbReference>
<dbReference type="AlphaFoldDB" id="A0A2K4YE59"/>
<evidence type="ECO:0000256" key="1">
    <source>
        <dbReference type="ARBA" id="ARBA00004651"/>
    </source>
</evidence>
<dbReference type="InterPro" id="IPR004707">
    <property type="entry name" value="MmpL_fam"/>
</dbReference>
<proteinExistence type="inferred from homology"/>
<feature type="transmembrane region" description="Helical" evidence="7">
    <location>
        <begin position="12"/>
        <end position="33"/>
    </location>
</feature>
<dbReference type="SUPFAM" id="SSF82866">
    <property type="entry name" value="Multidrug efflux transporter AcrB transmembrane domain"/>
    <property type="match status" value="2"/>
</dbReference>
<feature type="transmembrane region" description="Helical" evidence="7">
    <location>
        <begin position="817"/>
        <end position="836"/>
    </location>
</feature>
<reference evidence="9" key="1">
    <citation type="submission" date="2018-01" db="EMBL/GenBank/DDBJ databases">
        <authorList>
            <consortium name="Urmite Genomes"/>
        </authorList>
    </citation>
    <scope>NUCLEOTIDE SEQUENCE [LARGE SCALE GENOMIC DNA]</scope>
    <source>
        <strain evidence="9">AFP003</strain>
    </source>
</reference>
<sequence length="995" mass="105573">MRRLTDFVVRWPWVVIGAWVAAAVALALTLPSLGEMAQKHPLALLPDDAPSSVTAREMTKAFHESGSEDLLLVVLTDDKGLGPADEAAYRSLVDTLRHDTRDVVMVQDFISTPPLRSVVTSKDHKAWVLPVGVAGELGTPQSYAAFNRISDTVKHSLAGTPVTVNLTGPAATVADLTVAGDRDRLPIELAIAVLVLIVLLVIYRSAVTMLLPLLTIGISLVIAQAVVAAYSLFTGAGVSNQSIVFLSAIMAGAGTDYAVFLISRYHDYLRSGADSDQAIKRAMMSIGKVIGASAATVGITFLLISFARMGVFKTVGASSAIGVGVAFLAAVTLLPAILVIAGPRGWVKPRRELTARFWRRSGIRIVRRPRANLVASVLVLIILASCAGLVRYNYDDRKALQASAPSSAGYAALDRHFPVNQSIPEYILIQSPHDLRTPKALADLEQLADRVSQLPNIAAVSGITRPTGTVPEQFRATYQAGAIGTLLAGGSTMISDHTGDLNRLVAGSGTLANSLSEVRGQVSQLAASLEELQSAFSSAKSQYSGDALVKQVDIAAQLIDHVNSLSNAMGWNFSAAKNVFAWIGPVLAALQGNPICDADQSCSATRGTFEQLVGSRDQADLDAINDLAHQLQDYQDKRALKASTDRVRAALGKLTKVMHSMGMDKPGGLQANLNSVQDGANRLAGGSRQIADAVAQLVDQVKQLGSGLGESAAFLLSLKRDAAQPAMAGFNIPPQLLQLEEFRKAAKVFISPDGHSVRYLVQTKLNPFSTEAMDQVNAITAAARGAQPNTALSDATISMAGYTVGLKDTRDYYQHDIRFIIAVTLLVVLVTLVALLRAIVAPLYLVASVVISYLSAVGIGVLTFQYVLGQQLHWSVPPLAFVVLVAVGADYNMLLVSRMREESGHSMRYSIIRTLSSTGGVITAAGLIFAASMCGLLFSSIGTVVQGGFVIGVGILLDTFLVRTVTVPAIAALVGRANWWPSRVGVRRRAEPQPG</sequence>